<proteinExistence type="predicted"/>
<dbReference type="AlphaFoldDB" id="A0A0B6XYX9"/>
<accession>A0A0B6XYX9</accession>
<name>A0A0B6XYX9_9EUPU</name>
<dbReference type="InterPro" id="IPR002347">
    <property type="entry name" value="SDR_fam"/>
</dbReference>
<evidence type="ECO:0000313" key="1">
    <source>
        <dbReference type="EMBL" id="CEK49109.1"/>
    </source>
</evidence>
<dbReference type="SUPFAM" id="SSF51735">
    <property type="entry name" value="NAD(P)-binding Rossmann-fold domains"/>
    <property type="match status" value="1"/>
</dbReference>
<dbReference type="InterPro" id="IPR036291">
    <property type="entry name" value="NAD(P)-bd_dom_sf"/>
</dbReference>
<organism evidence="1">
    <name type="scientific">Arion vulgaris</name>
    <dbReference type="NCBI Taxonomy" id="1028688"/>
    <lineage>
        <taxon>Eukaryota</taxon>
        <taxon>Metazoa</taxon>
        <taxon>Spiralia</taxon>
        <taxon>Lophotrochozoa</taxon>
        <taxon>Mollusca</taxon>
        <taxon>Gastropoda</taxon>
        <taxon>Heterobranchia</taxon>
        <taxon>Euthyneura</taxon>
        <taxon>Panpulmonata</taxon>
        <taxon>Eupulmonata</taxon>
        <taxon>Stylommatophora</taxon>
        <taxon>Helicina</taxon>
        <taxon>Arionoidea</taxon>
        <taxon>Arionidae</taxon>
        <taxon>Arion</taxon>
    </lineage>
</organism>
<gene>
    <name evidence="1" type="primary">ORF6448</name>
</gene>
<dbReference type="EMBL" id="HACG01002244">
    <property type="protein sequence ID" value="CEK49109.1"/>
    <property type="molecule type" value="Transcribed_RNA"/>
</dbReference>
<dbReference type="Gene3D" id="3.40.50.720">
    <property type="entry name" value="NAD(P)-binding Rossmann-like Domain"/>
    <property type="match status" value="1"/>
</dbReference>
<dbReference type="Pfam" id="PF13561">
    <property type="entry name" value="adh_short_C2"/>
    <property type="match status" value="1"/>
</dbReference>
<feature type="non-terminal residue" evidence="1">
    <location>
        <position position="1"/>
    </location>
</feature>
<protein>
    <submittedName>
        <fullName evidence="1">Uncharacterized protein</fullName>
    </submittedName>
</protein>
<reference evidence="1" key="1">
    <citation type="submission" date="2014-12" db="EMBL/GenBank/DDBJ databases">
        <title>Insight into the proteome of Arion vulgaris.</title>
        <authorList>
            <person name="Aradska J."/>
            <person name="Bulat T."/>
            <person name="Smidak R."/>
            <person name="Sarate P."/>
            <person name="Gangsoo J."/>
            <person name="Sialana F."/>
            <person name="Bilban M."/>
            <person name="Lubec G."/>
        </authorList>
    </citation>
    <scope>NUCLEOTIDE SEQUENCE</scope>
    <source>
        <tissue evidence="1">Skin</tissue>
    </source>
</reference>
<feature type="non-terminal residue" evidence="1">
    <location>
        <position position="69"/>
    </location>
</feature>
<sequence length="69" mass="7641">NASYIPTRILREHGENLDSVNTTITKLELSKKVLHLKDRVLTLEDVTEAVTFLASDTAGFITGEIVKVD</sequence>